<dbReference type="EMBL" id="JANBUL010000080">
    <property type="protein sequence ID" value="KAJ2782181.1"/>
    <property type="molecule type" value="Genomic_DNA"/>
</dbReference>
<dbReference type="GO" id="GO:0003743">
    <property type="term" value="F:translation initiation factor activity"/>
    <property type="evidence" value="ECO:0007669"/>
    <property type="project" value="InterPro"/>
</dbReference>
<dbReference type="CDD" id="cd11608">
    <property type="entry name" value="eIF2D_C"/>
    <property type="match status" value="1"/>
</dbReference>
<evidence type="ECO:0000259" key="3">
    <source>
        <dbReference type="PROSITE" id="PS50296"/>
    </source>
</evidence>
<dbReference type="PROSITE" id="PS50296">
    <property type="entry name" value="SUI1"/>
    <property type="match status" value="1"/>
</dbReference>
<dbReference type="InterPro" id="IPR039757">
    <property type="entry name" value="EIF2D"/>
</dbReference>
<evidence type="ECO:0000313" key="6">
    <source>
        <dbReference type="Proteomes" id="UP001140217"/>
    </source>
</evidence>
<dbReference type="GO" id="GO:0001731">
    <property type="term" value="P:formation of translation preinitiation complex"/>
    <property type="evidence" value="ECO:0007669"/>
    <property type="project" value="InterPro"/>
</dbReference>
<dbReference type="Gene3D" id="3.30.780.10">
    <property type="entry name" value="SUI1-like domain"/>
    <property type="match status" value="1"/>
</dbReference>
<dbReference type="Proteomes" id="UP001140217">
    <property type="component" value="Unassembled WGS sequence"/>
</dbReference>
<dbReference type="SUPFAM" id="SSF88697">
    <property type="entry name" value="PUA domain-like"/>
    <property type="match status" value="1"/>
</dbReference>
<feature type="domain" description="SUI1" evidence="3">
    <location>
        <begin position="495"/>
        <end position="568"/>
    </location>
</feature>
<feature type="region of interest" description="Disordered" evidence="2">
    <location>
        <begin position="206"/>
        <end position="241"/>
    </location>
</feature>
<dbReference type="Pfam" id="PF01253">
    <property type="entry name" value="SUI1"/>
    <property type="match status" value="1"/>
</dbReference>
<keyword evidence="6" id="KW-1185">Reference proteome</keyword>
<dbReference type="Pfam" id="PF26291">
    <property type="entry name" value="SWIB_eIF2D"/>
    <property type="match status" value="1"/>
</dbReference>
<dbReference type="Pfam" id="PF26292">
    <property type="entry name" value="PUA_elF2D"/>
    <property type="match status" value="1"/>
</dbReference>
<evidence type="ECO:0000256" key="2">
    <source>
        <dbReference type="SAM" id="MobiDB-lite"/>
    </source>
</evidence>
<feature type="domain" description="DM2" evidence="4">
    <location>
        <begin position="385"/>
        <end position="471"/>
    </location>
</feature>
<evidence type="ECO:0000313" key="5">
    <source>
        <dbReference type="EMBL" id="KAJ2782181.1"/>
    </source>
</evidence>
<dbReference type="InterPro" id="IPR048248">
    <property type="entry name" value="PUA_eIF2d-like"/>
</dbReference>
<name>A0A9W8HBX0_9FUNG</name>
<evidence type="ECO:0008006" key="7">
    <source>
        <dbReference type="Google" id="ProtNLM"/>
    </source>
</evidence>
<protein>
    <recommendedName>
        <fullName evidence="7">Ligatin</fullName>
    </recommendedName>
</protein>
<dbReference type="InterPro" id="IPR058886">
    <property type="entry name" value="SWIB_eIF2D"/>
</dbReference>
<dbReference type="InterPro" id="IPR057429">
    <property type="entry name" value="WH_eIF2D"/>
</dbReference>
<dbReference type="InterPro" id="IPR015947">
    <property type="entry name" value="PUA-like_sf"/>
</dbReference>
<dbReference type="PANTHER" id="PTHR12217:SF4">
    <property type="entry name" value="EUKARYOTIC TRANSLATION INITIATION FACTOR 2D"/>
    <property type="match status" value="1"/>
</dbReference>
<reference evidence="5" key="1">
    <citation type="submission" date="2022-07" db="EMBL/GenBank/DDBJ databases">
        <title>Phylogenomic reconstructions and comparative analyses of Kickxellomycotina fungi.</title>
        <authorList>
            <person name="Reynolds N.K."/>
            <person name="Stajich J.E."/>
            <person name="Barry K."/>
            <person name="Grigoriev I.V."/>
            <person name="Crous P."/>
            <person name="Smith M.E."/>
        </authorList>
    </citation>
    <scope>NUCLEOTIDE SEQUENCE</scope>
    <source>
        <strain evidence="5">NBRC 105414</strain>
    </source>
</reference>
<dbReference type="SUPFAM" id="SSF55159">
    <property type="entry name" value="eIF1-like"/>
    <property type="match status" value="1"/>
</dbReference>
<dbReference type="PANTHER" id="PTHR12217">
    <property type="entry name" value="EUKARYOTIC TRANSLATION INITIATION FACTOR 2D"/>
    <property type="match status" value="1"/>
</dbReference>
<proteinExistence type="inferred from homology"/>
<sequence length="591" mass="61950">MFKKPFQTKPRYSIRASGCRQLAEEARELFPQAWGPVEQAGRAAGGDADADADSPVPGRLLAAKFTSHVGDKGEIIYSEAGNPLWLRAEIRGREGAVLVPTVYTQWRFPGVLPIVWTGAAVVDKLIGGADLMTAGLVVPDEGLGDLKKGALVAVCCPGTQAAQAIGTLAIDVKDIRSVAGAKGKAVLIVHTHRDYLWASGDKTVPGGAGGVAGEEHPADSSGAESDSGNDDHGIGAGGEGEEVCVSPAEMDALLMATLRQIMATVLDAEHASGLLPISSSVLYSGYMVANAPEGPGIDIKKSTYKKLGRFLKAAEKRGLLKLKDIRGEAHVKSFDWGHKDLAEYQPYRVRSAAKGGATKGDTAKSDTAKGGRPEDDSSSTIVVSELVRPPAALVPLFDAAGAAVPPSGYYTRQQARAVLEDYIRVGGLADPSSPRDVRIDGLICDGLLTKDEYSALTTFPRDRLHARLQERMAVHTRVSIPGRAPAVRPGPPACVDIVCERRAGNKVVTRAVGLEGYGIDPAAVARELRTACASSTAVDAVPGKKGAQAALVQGHHVKTVARLLAGYGLPAELLRVTDKSGKAPKKQPTQG</sequence>
<comment type="caution">
    <text evidence="5">The sequence shown here is derived from an EMBL/GenBank/DDBJ whole genome shotgun (WGS) entry which is preliminary data.</text>
</comment>
<dbReference type="PROSITE" id="PS51925">
    <property type="entry name" value="SWIB_MDM2"/>
    <property type="match status" value="1"/>
</dbReference>
<feature type="compositionally biased region" description="Basic and acidic residues" evidence="2">
    <location>
        <begin position="361"/>
        <end position="375"/>
    </location>
</feature>
<accession>A0A9W8HBX0</accession>
<dbReference type="InterPro" id="IPR039759">
    <property type="entry name" value="eIF2D_SUI1"/>
</dbReference>
<dbReference type="InterPro" id="IPR036877">
    <property type="entry name" value="SUI1_dom_sf"/>
</dbReference>
<dbReference type="InterPro" id="IPR001950">
    <property type="entry name" value="SUI1"/>
</dbReference>
<evidence type="ECO:0000256" key="1">
    <source>
        <dbReference type="ARBA" id="ARBA00010359"/>
    </source>
</evidence>
<dbReference type="PROSITE" id="PS50890">
    <property type="entry name" value="PUA"/>
    <property type="match status" value="1"/>
</dbReference>
<feature type="region of interest" description="Disordered" evidence="2">
    <location>
        <begin position="353"/>
        <end position="380"/>
    </location>
</feature>
<comment type="similarity">
    <text evidence="1">Belongs to the eIF2D family.</text>
</comment>
<gene>
    <name evidence="5" type="ORF">H4R18_002447</name>
</gene>
<dbReference type="Pfam" id="PF25304">
    <property type="entry name" value="WHD_eIF2D"/>
    <property type="match status" value="1"/>
</dbReference>
<dbReference type="InterPro" id="IPR003121">
    <property type="entry name" value="SWIB_MDM2_domain"/>
</dbReference>
<dbReference type="AlphaFoldDB" id="A0A9W8HBX0"/>
<dbReference type="Gene3D" id="3.10.400.20">
    <property type="match status" value="1"/>
</dbReference>
<organism evidence="5 6">
    <name type="scientific">Coemansia javaensis</name>
    <dbReference type="NCBI Taxonomy" id="2761396"/>
    <lineage>
        <taxon>Eukaryota</taxon>
        <taxon>Fungi</taxon>
        <taxon>Fungi incertae sedis</taxon>
        <taxon>Zoopagomycota</taxon>
        <taxon>Kickxellomycotina</taxon>
        <taxon>Kickxellomycetes</taxon>
        <taxon>Kickxellales</taxon>
        <taxon>Kickxellaceae</taxon>
        <taxon>Coemansia</taxon>
    </lineage>
</organism>
<dbReference type="CDD" id="cd21156">
    <property type="entry name" value="PUA_eIF2d-like"/>
    <property type="match status" value="1"/>
</dbReference>
<dbReference type="OrthoDB" id="199771at2759"/>
<evidence type="ECO:0000259" key="4">
    <source>
        <dbReference type="PROSITE" id="PS51925"/>
    </source>
</evidence>